<name>A0A1H4EIV0_9BACT</name>
<evidence type="ECO:0000313" key="4">
    <source>
        <dbReference type="Proteomes" id="UP000183253"/>
    </source>
</evidence>
<dbReference type="SUPFAM" id="SSF51126">
    <property type="entry name" value="Pectin lyase-like"/>
    <property type="match status" value="1"/>
</dbReference>
<evidence type="ECO:0000313" key="3">
    <source>
        <dbReference type="EMBL" id="SEA84807.1"/>
    </source>
</evidence>
<proteinExistence type="predicted"/>
<dbReference type="EMBL" id="FNRI01000007">
    <property type="protein sequence ID" value="SEA84807.1"/>
    <property type="molecule type" value="Genomic_DNA"/>
</dbReference>
<dbReference type="Gene3D" id="2.160.20.10">
    <property type="entry name" value="Single-stranded right-handed beta-helix, Pectin lyase-like"/>
    <property type="match status" value="1"/>
</dbReference>
<dbReference type="InterPro" id="IPR012334">
    <property type="entry name" value="Pectin_lyas_fold"/>
</dbReference>
<keyword evidence="1" id="KW-0732">Signal</keyword>
<dbReference type="STRING" id="1033731.SAMN05444145_107121"/>
<dbReference type="InterPro" id="IPR011050">
    <property type="entry name" value="Pectin_lyase_fold/virulence"/>
</dbReference>
<dbReference type="AlphaFoldDB" id="A0A1H4EIV0"/>
<dbReference type="InterPro" id="IPR057275">
    <property type="entry name" value="Beta-barrel_GLAA-B_I"/>
</dbReference>
<sequence>MNRLIHLIALLLLTTTFEPYAADAARRIVRVSDYGLQPGSGRDALPVIRRIIEENEGVRGLQIRFDKGRYDFYPDAERQAAGKPTTVFALTRTENVEIDGGGCDWIFHGLMKPVRLSECRNTTLRNVRIDWQQPYNSQATIVSATDTYLDMEIDAERYPYVVAGDSLAFVGEYGLQRIVPEYTNLYDGTTHELLYQTRDVPLGRDMFRARVTDLGNNRVRFHYRPAMKPAPGTVVVFFHGRYITNGIEIVDCRQTRIEQVTIHHTLSCGVFGIRSHDVAMVGLDIVADERSGRVFSTIADATHFIGCTGDILFDGCTVSGSGDDFTNVHGMYAPVAEVCGERSVRITPTSRDQGFRPGERVWPLDTATMQRGRPLTSAGSERIEGSRDLLLHFREPVAGRIAAGNMLENATLCPRLTVRNCRMLKKNRGRSILVTTPAKVLIENNYFRSAGAAVLIEGDTDLWFESGAVCDVTIRNNLFEDCYTSGNNIVDGPWGWGEGVISISPSFRPQDADAEAYHRNIRIVGNTFRHFDCAVLFARSVEGLEFSRNRLERTRTYEPFYRPYNLFLDGCRKVRVENNAFEPDFPGHNIAIEHMHPSEITQRGGQPLAIICK</sequence>
<dbReference type="InterPro" id="IPR006626">
    <property type="entry name" value="PbH1"/>
</dbReference>
<feature type="signal peptide" evidence="1">
    <location>
        <begin position="1"/>
        <end position="21"/>
    </location>
</feature>
<gene>
    <name evidence="3" type="ORF">SAMN05444145_107121</name>
</gene>
<protein>
    <recommendedName>
        <fullName evidence="2">GLAA-B beta-barrel domain-containing protein</fullName>
    </recommendedName>
</protein>
<reference evidence="3 4" key="1">
    <citation type="submission" date="2016-10" db="EMBL/GenBank/DDBJ databases">
        <authorList>
            <person name="de Groot N.N."/>
        </authorList>
    </citation>
    <scope>NUCLEOTIDE SEQUENCE [LARGE SCALE GENOMIC DNA]</scope>
    <source>
        <strain evidence="3 4">DSM 25383</strain>
    </source>
</reference>
<dbReference type="RefSeq" id="WP_010265588.1">
    <property type="nucleotide sequence ID" value="NZ_CAEG01000016.1"/>
</dbReference>
<feature type="domain" description="GLAA-B beta-barrel" evidence="2">
    <location>
        <begin position="137"/>
        <end position="235"/>
    </location>
</feature>
<keyword evidence="4" id="KW-1185">Reference proteome</keyword>
<dbReference type="Pfam" id="PF23763">
    <property type="entry name" value="Beta-barrel_GLAA-B_I"/>
    <property type="match status" value="1"/>
</dbReference>
<dbReference type="SMART" id="SM00710">
    <property type="entry name" value="PbH1"/>
    <property type="match status" value="5"/>
</dbReference>
<dbReference type="Proteomes" id="UP000183253">
    <property type="component" value="Unassembled WGS sequence"/>
</dbReference>
<feature type="chain" id="PRO_5010332721" description="GLAA-B beta-barrel domain-containing protein" evidence="1">
    <location>
        <begin position="22"/>
        <end position="613"/>
    </location>
</feature>
<evidence type="ECO:0000259" key="2">
    <source>
        <dbReference type="Pfam" id="PF23763"/>
    </source>
</evidence>
<organism evidence="3 4">
    <name type="scientific">Alistipes timonensis JC136</name>
    <dbReference type="NCBI Taxonomy" id="1033731"/>
    <lineage>
        <taxon>Bacteria</taxon>
        <taxon>Pseudomonadati</taxon>
        <taxon>Bacteroidota</taxon>
        <taxon>Bacteroidia</taxon>
        <taxon>Bacteroidales</taxon>
        <taxon>Rikenellaceae</taxon>
        <taxon>Alistipes</taxon>
    </lineage>
</organism>
<evidence type="ECO:0000256" key="1">
    <source>
        <dbReference type="SAM" id="SignalP"/>
    </source>
</evidence>
<accession>A0A1H4EIV0</accession>